<evidence type="ECO:0008006" key="3">
    <source>
        <dbReference type="Google" id="ProtNLM"/>
    </source>
</evidence>
<name>A0A2I0B4I4_9ASPA</name>
<organism evidence="1 2">
    <name type="scientific">Apostasia shenzhenica</name>
    <dbReference type="NCBI Taxonomy" id="1088818"/>
    <lineage>
        <taxon>Eukaryota</taxon>
        <taxon>Viridiplantae</taxon>
        <taxon>Streptophyta</taxon>
        <taxon>Embryophyta</taxon>
        <taxon>Tracheophyta</taxon>
        <taxon>Spermatophyta</taxon>
        <taxon>Magnoliopsida</taxon>
        <taxon>Liliopsida</taxon>
        <taxon>Asparagales</taxon>
        <taxon>Orchidaceae</taxon>
        <taxon>Apostasioideae</taxon>
        <taxon>Apostasia</taxon>
    </lineage>
</organism>
<keyword evidence="2" id="KW-1185">Reference proteome</keyword>
<dbReference type="AlphaFoldDB" id="A0A2I0B4I4"/>
<dbReference type="STRING" id="1088818.A0A2I0B4I4"/>
<evidence type="ECO:0000313" key="1">
    <source>
        <dbReference type="EMBL" id="PKA62708.1"/>
    </source>
</evidence>
<accession>A0A2I0B4I4</accession>
<dbReference type="EMBL" id="KZ451916">
    <property type="protein sequence ID" value="PKA62708.1"/>
    <property type="molecule type" value="Genomic_DNA"/>
</dbReference>
<protein>
    <recommendedName>
        <fullName evidence="3">BED-type domain-containing protein</fullName>
    </recommendedName>
</protein>
<gene>
    <name evidence="1" type="ORF">AXF42_Ash012295</name>
</gene>
<evidence type="ECO:0000313" key="2">
    <source>
        <dbReference type="Proteomes" id="UP000236161"/>
    </source>
</evidence>
<reference evidence="1 2" key="1">
    <citation type="journal article" date="2017" name="Nature">
        <title>The Apostasia genome and the evolution of orchids.</title>
        <authorList>
            <person name="Zhang G.Q."/>
            <person name="Liu K.W."/>
            <person name="Li Z."/>
            <person name="Lohaus R."/>
            <person name="Hsiao Y.Y."/>
            <person name="Niu S.C."/>
            <person name="Wang J.Y."/>
            <person name="Lin Y.C."/>
            <person name="Xu Q."/>
            <person name="Chen L.J."/>
            <person name="Yoshida K."/>
            <person name="Fujiwara S."/>
            <person name="Wang Z.W."/>
            <person name="Zhang Y.Q."/>
            <person name="Mitsuda N."/>
            <person name="Wang M."/>
            <person name="Liu G.H."/>
            <person name="Pecoraro L."/>
            <person name="Huang H.X."/>
            <person name="Xiao X.J."/>
            <person name="Lin M."/>
            <person name="Wu X.Y."/>
            <person name="Wu W.L."/>
            <person name="Chen Y.Y."/>
            <person name="Chang S.B."/>
            <person name="Sakamoto S."/>
            <person name="Ohme-Takagi M."/>
            <person name="Yagi M."/>
            <person name="Zeng S.J."/>
            <person name="Shen C.Y."/>
            <person name="Yeh C.M."/>
            <person name="Luo Y.B."/>
            <person name="Tsai W.C."/>
            <person name="Van de Peer Y."/>
            <person name="Liu Z.J."/>
        </authorList>
    </citation>
    <scope>NUCLEOTIDE SEQUENCE [LARGE SCALE GENOMIC DNA]</scope>
    <source>
        <strain evidence="2">cv. Shenzhen</strain>
        <tissue evidence="1">Stem</tissue>
    </source>
</reference>
<dbReference type="Proteomes" id="UP000236161">
    <property type="component" value="Unassembled WGS sequence"/>
</dbReference>
<dbReference type="OrthoDB" id="1925573at2759"/>
<sequence length="203" mass="22914">MTDSDSGSCDYSKENEEFPLWKYVQKLEKKNFGSGNTKFKCSYCNLAYSGSYFRVKSHLLKLSGNRIRCCLKVTSSHLAEMQKIDVEVKKAKALKTKKVLLPSATSHSVVGASSSSHSTFKMEGFNISSKKRRRGGNTDIEKAFNVQLRKQLHESVALIIYSASLPFYIARNPYWVDMLRLNAKASMKSYVPPGYNSLRTTLL</sequence>
<proteinExistence type="predicted"/>